<evidence type="ECO:0000256" key="1">
    <source>
        <dbReference type="ARBA" id="ARBA00023186"/>
    </source>
</evidence>
<dbReference type="PANTHER" id="PTHR44145:SF3">
    <property type="entry name" value="DNAJ HOMOLOG SUBFAMILY A MEMBER 3, MITOCHONDRIAL"/>
    <property type="match status" value="1"/>
</dbReference>
<evidence type="ECO:0000313" key="5">
    <source>
        <dbReference type="Proteomes" id="UP001165289"/>
    </source>
</evidence>
<dbReference type="CDD" id="cd06257">
    <property type="entry name" value="DnaJ"/>
    <property type="match status" value="1"/>
</dbReference>
<dbReference type="EMBL" id="JAKMXF010000299">
    <property type="protein sequence ID" value="KAI6652258.1"/>
    <property type="molecule type" value="Genomic_DNA"/>
</dbReference>
<reference evidence="4 5" key="1">
    <citation type="journal article" date="2023" name="BMC Biol.">
        <title>The compact genome of the sponge Oopsacas minuta (Hexactinellida) is lacking key metazoan core genes.</title>
        <authorList>
            <person name="Santini S."/>
            <person name="Schenkelaars Q."/>
            <person name="Jourda C."/>
            <person name="Duchesne M."/>
            <person name="Belahbib H."/>
            <person name="Rocher C."/>
            <person name="Selva M."/>
            <person name="Riesgo A."/>
            <person name="Vervoort M."/>
            <person name="Leys S.P."/>
            <person name="Kodjabachian L."/>
            <person name="Le Bivic A."/>
            <person name="Borchiellini C."/>
            <person name="Claverie J.M."/>
            <person name="Renard E."/>
        </authorList>
    </citation>
    <scope>NUCLEOTIDE SEQUENCE [LARGE SCALE GENOMIC DNA]</scope>
    <source>
        <strain evidence="4">SPO-2</strain>
    </source>
</reference>
<dbReference type="PROSITE" id="PS50076">
    <property type="entry name" value="DNAJ_2"/>
    <property type="match status" value="1"/>
</dbReference>
<dbReference type="PRINTS" id="PR00625">
    <property type="entry name" value="JDOMAIN"/>
</dbReference>
<organism evidence="4 5">
    <name type="scientific">Oopsacas minuta</name>
    <dbReference type="NCBI Taxonomy" id="111878"/>
    <lineage>
        <taxon>Eukaryota</taxon>
        <taxon>Metazoa</taxon>
        <taxon>Porifera</taxon>
        <taxon>Hexactinellida</taxon>
        <taxon>Hexasterophora</taxon>
        <taxon>Lyssacinosida</taxon>
        <taxon>Leucopsacidae</taxon>
        <taxon>Oopsacas</taxon>
    </lineage>
</organism>
<keyword evidence="2" id="KW-0472">Membrane</keyword>
<feature type="domain" description="J" evidence="3">
    <location>
        <begin position="37"/>
        <end position="103"/>
    </location>
</feature>
<dbReference type="AlphaFoldDB" id="A0AAV7JTE3"/>
<evidence type="ECO:0000259" key="3">
    <source>
        <dbReference type="PROSITE" id="PS50076"/>
    </source>
</evidence>
<dbReference type="Proteomes" id="UP001165289">
    <property type="component" value="Unassembled WGS sequence"/>
</dbReference>
<dbReference type="InterPro" id="IPR036869">
    <property type="entry name" value="J_dom_sf"/>
</dbReference>
<gene>
    <name evidence="4" type="ORF">LOD99_7274</name>
</gene>
<proteinExistence type="predicted"/>
<sequence>MLFLRKGIRIFLGFKLQKIPFLKYQFHSTPDKKNIPDYYGILNVPRNATLAEIKKSFLELSKLYHPDLNITNPKEATVKFLEIKDAYTHLSNSTSRLEYNSRLDNIFSTPNFQKDPFIHKPDPQYPHPDDVPSFIKWLDNNFPTVTNKQSTRDTNLKHFKVILFMTGFAFLWYFIQTWKIRSLENRMSSSLKRETEKNLAYLEQVRERARTRSHTEHLAELKVKSDMRTAKNSVLDSEK</sequence>
<evidence type="ECO:0000256" key="2">
    <source>
        <dbReference type="SAM" id="Phobius"/>
    </source>
</evidence>
<evidence type="ECO:0000313" key="4">
    <source>
        <dbReference type="EMBL" id="KAI6652258.1"/>
    </source>
</evidence>
<dbReference type="PANTHER" id="PTHR44145">
    <property type="entry name" value="DNAJ HOMOLOG SUBFAMILY A MEMBER 3, MITOCHONDRIAL"/>
    <property type="match status" value="1"/>
</dbReference>
<comment type="caution">
    <text evidence="4">The sequence shown here is derived from an EMBL/GenBank/DDBJ whole genome shotgun (WGS) entry which is preliminary data.</text>
</comment>
<keyword evidence="1" id="KW-0143">Chaperone</keyword>
<dbReference type="InterPro" id="IPR051938">
    <property type="entry name" value="Apopto_cytoskel_mod"/>
</dbReference>
<dbReference type="Gene3D" id="1.10.287.110">
    <property type="entry name" value="DnaJ domain"/>
    <property type="match status" value="1"/>
</dbReference>
<dbReference type="Pfam" id="PF00226">
    <property type="entry name" value="DnaJ"/>
    <property type="match status" value="1"/>
</dbReference>
<keyword evidence="2" id="KW-0812">Transmembrane</keyword>
<dbReference type="SUPFAM" id="SSF46565">
    <property type="entry name" value="Chaperone J-domain"/>
    <property type="match status" value="1"/>
</dbReference>
<dbReference type="InterPro" id="IPR001623">
    <property type="entry name" value="DnaJ_domain"/>
</dbReference>
<name>A0AAV7JTE3_9METZ</name>
<dbReference type="SMART" id="SM00271">
    <property type="entry name" value="DnaJ"/>
    <property type="match status" value="1"/>
</dbReference>
<protein>
    <recommendedName>
        <fullName evidence="3">J domain-containing protein</fullName>
    </recommendedName>
</protein>
<feature type="transmembrane region" description="Helical" evidence="2">
    <location>
        <begin position="158"/>
        <end position="175"/>
    </location>
</feature>
<keyword evidence="2" id="KW-1133">Transmembrane helix</keyword>
<accession>A0AAV7JTE3</accession>
<keyword evidence="5" id="KW-1185">Reference proteome</keyword>